<organism evidence="2 3">
    <name type="scientific">Desulfosarcina widdelii</name>
    <dbReference type="NCBI Taxonomy" id="947919"/>
    <lineage>
        <taxon>Bacteria</taxon>
        <taxon>Pseudomonadati</taxon>
        <taxon>Thermodesulfobacteriota</taxon>
        <taxon>Desulfobacteria</taxon>
        <taxon>Desulfobacterales</taxon>
        <taxon>Desulfosarcinaceae</taxon>
        <taxon>Desulfosarcina</taxon>
    </lineage>
</organism>
<dbReference type="EMBL" id="AP021875">
    <property type="protein sequence ID" value="BBO79232.1"/>
    <property type="molecule type" value="Genomic_DNA"/>
</dbReference>
<dbReference type="AlphaFoldDB" id="A0A5K7ZAZ6"/>
<dbReference type="PROSITE" id="PS51257">
    <property type="entry name" value="PROKAR_LIPOPROTEIN"/>
    <property type="match status" value="1"/>
</dbReference>
<name>A0A5K7ZAZ6_9BACT</name>
<protein>
    <recommendedName>
        <fullName evidence="4">Lipoprotein</fullName>
    </recommendedName>
</protein>
<proteinExistence type="predicted"/>
<dbReference type="Proteomes" id="UP000427769">
    <property type="component" value="Chromosome"/>
</dbReference>
<sequence>MSEELDRDGHNKSISERPGLGWWLGQVLLTGIACFFACFGVSLLVASYGLGDPFSFIMTFFAASLMTLISLVMVMGFVLRMLRAAQIVCPAGKEEGKK</sequence>
<keyword evidence="1" id="KW-0472">Membrane</keyword>
<evidence type="ECO:0008006" key="4">
    <source>
        <dbReference type="Google" id="ProtNLM"/>
    </source>
</evidence>
<dbReference type="RefSeq" id="WP_231715623.1">
    <property type="nucleotide sequence ID" value="NZ_AP021875.1"/>
</dbReference>
<evidence type="ECO:0000313" key="3">
    <source>
        <dbReference type="Proteomes" id="UP000427769"/>
    </source>
</evidence>
<evidence type="ECO:0000313" key="2">
    <source>
        <dbReference type="EMBL" id="BBO79232.1"/>
    </source>
</evidence>
<gene>
    <name evidence="2" type="ORF">DSCW_66490</name>
</gene>
<accession>A0A5K7ZAZ6</accession>
<reference evidence="2 3" key="1">
    <citation type="submission" date="2019-11" db="EMBL/GenBank/DDBJ databases">
        <title>Comparative genomics of hydrocarbon-degrading Desulfosarcina strains.</title>
        <authorList>
            <person name="Watanabe M."/>
            <person name="Kojima H."/>
            <person name="Fukui M."/>
        </authorList>
    </citation>
    <scope>NUCLEOTIDE SEQUENCE [LARGE SCALE GENOMIC DNA]</scope>
    <source>
        <strain evidence="2 3">PP31</strain>
    </source>
</reference>
<keyword evidence="1" id="KW-0812">Transmembrane</keyword>
<evidence type="ECO:0000256" key="1">
    <source>
        <dbReference type="SAM" id="Phobius"/>
    </source>
</evidence>
<keyword evidence="3" id="KW-1185">Reference proteome</keyword>
<feature type="transmembrane region" description="Helical" evidence="1">
    <location>
        <begin position="54"/>
        <end position="79"/>
    </location>
</feature>
<feature type="transmembrane region" description="Helical" evidence="1">
    <location>
        <begin position="20"/>
        <end position="48"/>
    </location>
</feature>
<dbReference type="KEGG" id="dwd:DSCW_66490"/>
<keyword evidence="1" id="KW-1133">Transmembrane helix</keyword>